<evidence type="ECO:0000259" key="5">
    <source>
        <dbReference type="PROSITE" id="PS50109"/>
    </source>
</evidence>
<dbReference type="GeneID" id="83217270"/>
<dbReference type="GO" id="GO:0000155">
    <property type="term" value="F:phosphorelay sensor kinase activity"/>
    <property type="evidence" value="ECO:0007669"/>
    <property type="project" value="InterPro"/>
</dbReference>
<feature type="domain" description="Response regulatory" evidence="6">
    <location>
        <begin position="816"/>
        <end position="947"/>
    </location>
</feature>
<feature type="compositionally biased region" description="Low complexity" evidence="4">
    <location>
        <begin position="653"/>
        <end position="669"/>
    </location>
</feature>
<gene>
    <name evidence="7" type="ORF">O0I10_009865</name>
</gene>
<feature type="region of interest" description="Disordered" evidence="4">
    <location>
        <begin position="946"/>
        <end position="1018"/>
    </location>
</feature>
<feature type="compositionally biased region" description="Basic residues" evidence="4">
    <location>
        <begin position="786"/>
        <end position="801"/>
    </location>
</feature>
<feature type="compositionally biased region" description="Polar residues" evidence="4">
    <location>
        <begin position="705"/>
        <end position="722"/>
    </location>
</feature>
<dbReference type="InterPro" id="IPR003594">
    <property type="entry name" value="HATPase_dom"/>
</dbReference>
<keyword evidence="1 3" id="KW-0597">Phosphoprotein</keyword>
<dbReference type="PROSITE" id="PS50110">
    <property type="entry name" value="RESPONSE_REGULATORY"/>
    <property type="match status" value="1"/>
</dbReference>
<dbReference type="PANTHER" id="PTHR45339">
    <property type="entry name" value="HYBRID SIGNAL TRANSDUCTION HISTIDINE KINASE J"/>
    <property type="match status" value="1"/>
</dbReference>
<dbReference type="EMBL" id="JARTCD010000061">
    <property type="protein sequence ID" value="KAJ8654424.1"/>
    <property type="molecule type" value="Genomic_DNA"/>
</dbReference>
<feature type="compositionally biased region" description="Basic and acidic residues" evidence="4">
    <location>
        <begin position="966"/>
        <end position="978"/>
    </location>
</feature>
<keyword evidence="2" id="KW-0902">Two-component regulatory system</keyword>
<feature type="region of interest" description="Disordered" evidence="4">
    <location>
        <begin position="1"/>
        <end position="53"/>
    </location>
</feature>
<dbReference type="InterPro" id="IPR036890">
    <property type="entry name" value="HATPase_C_sf"/>
</dbReference>
<feature type="compositionally biased region" description="Low complexity" evidence="4">
    <location>
        <begin position="1"/>
        <end position="24"/>
    </location>
</feature>
<feature type="region of interest" description="Disordered" evidence="4">
    <location>
        <begin position="109"/>
        <end position="167"/>
    </location>
</feature>
<feature type="compositionally biased region" description="Pro residues" evidence="4">
    <location>
        <begin position="25"/>
        <end position="34"/>
    </location>
</feature>
<evidence type="ECO:0000259" key="6">
    <source>
        <dbReference type="PROSITE" id="PS50110"/>
    </source>
</evidence>
<dbReference type="SUPFAM" id="SSF47384">
    <property type="entry name" value="Homodimeric domain of signal transducing histidine kinase"/>
    <property type="match status" value="1"/>
</dbReference>
<name>A0AAD7XRT6_9FUNG</name>
<dbReference type="PRINTS" id="PR00344">
    <property type="entry name" value="BCTRLSENSOR"/>
</dbReference>
<dbReference type="SUPFAM" id="SSF52172">
    <property type="entry name" value="CheY-like"/>
    <property type="match status" value="1"/>
</dbReference>
<sequence length="1018" mass="112303">MNVPSTPTPSSATSGQTTTATTTALPPPPPPPPLLQQTTKTDMAMPSSSSSSSTTSAAIQSIYAETFSVVGSEFLNVLVRELARCTQSQHVLIYQLMTRQDYNEMEKHSPLFDKLPPMSSSTEQSPIGSPRRHHHHPHHQHQATSSSSSSSRGGGGGLSSSQGCHSNEEEEVLMVRASHSTSPQFGQHTVLPLSAIEDTPFMNTILESTCSLSNKAIHDSPVFPTIDSFVGIRLHATSNAKEAYTLGMLCILDNKPMDPAMLQKAQQLLLAVQQRTSCELERMVHEECLVRAKNAAKMDAESKIKFLADMSHEIRTPMNAVIALTDLLLQERSSLNHEQTEHLEVIQTSGHHLLTVINDILDLSKINHDPKFKLEHRRFSLRKCVKDALNMARHQASMTQQGKVVSVFEYPQHVHDQLPLRQMIAELERANFLPTRKSHHSGKTRLPLLWRIDADVPDILMGDTMRLTQILLNLCSNAVKFTREGGIRVRIKRYVPTPFQTVPKEESVKTFKQRYDAKIETMWSRAMRRMNSDGKNNGGGGAQEVCNDDNDDECPLEKAILEISVTDTGIGIPTDRLPQLFKSFSQIDISTARRYGGTGLGLAISSTLVNHMGGGLWVESEEQLGSCFALTLPLSIAPPNDTMDDNVGAESASTNSVLTSPPSPVSTFSDGNISVGSAADHTAAGSPSHSSQQQQQSITSPPLSYQPSPFPGTQVQASSSDTNEPDSSEYIPKFSHDDDKDSMSPPTTTTTTTTTSTTTTTTTTTSTTPSSPATNISKSPMEFQPRHPRPHTKQRYHHHKKTASNDENIAMMYPIKIMLAEDNVLNQKIAISILKRLGYHDVVVANNGREVLELMREIKFDVIFMDLYMPEMDGLEATRAIISERELGTRESDNAPPLMNVSEVYIIALTASASRQDRQICIDAGMNDFISKPFTMMEMKASLKNCVTKRKKRRKQQQEDDDDEEDRYHTSTTMKEDDPMTGVERTTTTTLMDGGGGSGDTNASSRSSLSKSQEYFIF</sequence>
<evidence type="ECO:0000256" key="1">
    <source>
        <dbReference type="ARBA" id="ARBA00022553"/>
    </source>
</evidence>
<dbReference type="InterPro" id="IPR011006">
    <property type="entry name" value="CheY-like_superfamily"/>
</dbReference>
<dbReference type="Pfam" id="PF00512">
    <property type="entry name" value="HisKA"/>
    <property type="match status" value="1"/>
</dbReference>
<dbReference type="Pfam" id="PF02518">
    <property type="entry name" value="HATPase_c"/>
    <property type="match status" value="1"/>
</dbReference>
<dbReference type="RefSeq" id="XP_058339338.1">
    <property type="nucleotide sequence ID" value="XM_058489851.1"/>
</dbReference>
<feature type="domain" description="Histidine kinase" evidence="5">
    <location>
        <begin position="309"/>
        <end position="636"/>
    </location>
</feature>
<dbReference type="PANTHER" id="PTHR45339:SF1">
    <property type="entry name" value="HYBRID SIGNAL TRANSDUCTION HISTIDINE KINASE J"/>
    <property type="match status" value="1"/>
</dbReference>
<dbReference type="CDD" id="cd17546">
    <property type="entry name" value="REC_hyHK_CKI1_RcsC-like"/>
    <property type="match status" value="1"/>
</dbReference>
<feature type="compositionally biased region" description="Low complexity" evidence="4">
    <location>
        <begin position="686"/>
        <end position="703"/>
    </location>
</feature>
<feature type="compositionally biased region" description="Low complexity" evidence="4">
    <location>
        <begin position="142"/>
        <end position="151"/>
    </location>
</feature>
<comment type="caution">
    <text evidence="7">The sequence shown here is derived from an EMBL/GenBank/DDBJ whole genome shotgun (WGS) entry which is preliminary data.</text>
</comment>
<dbReference type="InterPro" id="IPR005467">
    <property type="entry name" value="His_kinase_dom"/>
</dbReference>
<dbReference type="SMART" id="SM00387">
    <property type="entry name" value="HATPase_c"/>
    <property type="match status" value="1"/>
</dbReference>
<protein>
    <submittedName>
        <fullName evidence="7">Uncharacterized protein</fullName>
    </submittedName>
</protein>
<dbReference type="AlphaFoldDB" id="A0AAD7XRT6"/>
<feature type="compositionally biased region" description="Low complexity" evidence="4">
    <location>
        <begin position="744"/>
        <end position="772"/>
    </location>
</feature>
<dbReference type="InterPro" id="IPR001789">
    <property type="entry name" value="Sig_transdc_resp-reg_receiver"/>
</dbReference>
<organism evidence="7 8">
    <name type="scientific">Lichtheimia ornata</name>
    <dbReference type="NCBI Taxonomy" id="688661"/>
    <lineage>
        <taxon>Eukaryota</taxon>
        <taxon>Fungi</taxon>
        <taxon>Fungi incertae sedis</taxon>
        <taxon>Mucoromycota</taxon>
        <taxon>Mucoromycotina</taxon>
        <taxon>Mucoromycetes</taxon>
        <taxon>Mucorales</taxon>
        <taxon>Lichtheimiaceae</taxon>
        <taxon>Lichtheimia</taxon>
    </lineage>
</organism>
<feature type="compositionally biased region" description="Basic residues" evidence="4">
    <location>
        <begin position="130"/>
        <end position="141"/>
    </location>
</feature>
<dbReference type="Gene3D" id="3.30.565.10">
    <property type="entry name" value="Histidine kinase-like ATPase, C-terminal domain"/>
    <property type="match status" value="1"/>
</dbReference>
<feature type="compositionally biased region" description="Polar residues" evidence="4">
    <location>
        <begin position="1002"/>
        <end position="1018"/>
    </location>
</feature>
<keyword evidence="8" id="KW-1185">Reference proteome</keyword>
<feature type="region of interest" description="Disordered" evidence="4">
    <location>
        <begin position="641"/>
        <end position="801"/>
    </location>
</feature>
<dbReference type="PROSITE" id="PS50109">
    <property type="entry name" value="HIS_KIN"/>
    <property type="match status" value="1"/>
</dbReference>
<dbReference type="CDD" id="cd16922">
    <property type="entry name" value="HATPase_EvgS-ArcB-TorS-like"/>
    <property type="match status" value="1"/>
</dbReference>
<evidence type="ECO:0000256" key="2">
    <source>
        <dbReference type="ARBA" id="ARBA00023012"/>
    </source>
</evidence>
<reference evidence="7 8" key="1">
    <citation type="submission" date="2023-03" db="EMBL/GenBank/DDBJ databases">
        <title>Genome sequence of Lichtheimia ornata CBS 291.66.</title>
        <authorList>
            <person name="Mohabir J.T."/>
            <person name="Shea T.P."/>
            <person name="Kurbessoian T."/>
            <person name="Berby B."/>
            <person name="Fontaine J."/>
            <person name="Livny J."/>
            <person name="Gnirke A."/>
            <person name="Stajich J.E."/>
            <person name="Cuomo C.A."/>
        </authorList>
    </citation>
    <scope>NUCLEOTIDE SEQUENCE [LARGE SCALE GENOMIC DNA]</scope>
    <source>
        <strain evidence="7">CBS 291.66</strain>
    </source>
</reference>
<dbReference type="CDD" id="cd00082">
    <property type="entry name" value="HisKA"/>
    <property type="match status" value="1"/>
</dbReference>
<dbReference type="Gene3D" id="1.10.287.130">
    <property type="match status" value="1"/>
</dbReference>
<dbReference type="InterPro" id="IPR036097">
    <property type="entry name" value="HisK_dim/P_sf"/>
</dbReference>
<dbReference type="SMART" id="SM00388">
    <property type="entry name" value="HisKA"/>
    <property type="match status" value="1"/>
</dbReference>
<dbReference type="InterPro" id="IPR004358">
    <property type="entry name" value="Sig_transdc_His_kin-like_C"/>
</dbReference>
<dbReference type="InterPro" id="IPR003661">
    <property type="entry name" value="HisK_dim/P_dom"/>
</dbReference>
<dbReference type="SMART" id="SM00448">
    <property type="entry name" value="REC"/>
    <property type="match status" value="1"/>
</dbReference>
<dbReference type="Proteomes" id="UP001234581">
    <property type="component" value="Unassembled WGS sequence"/>
</dbReference>
<accession>A0AAD7XRT6</accession>
<proteinExistence type="predicted"/>
<evidence type="ECO:0000313" key="7">
    <source>
        <dbReference type="EMBL" id="KAJ8654424.1"/>
    </source>
</evidence>
<evidence type="ECO:0000313" key="8">
    <source>
        <dbReference type="Proteomes" id="UP001234581"/>
    </source>
</evidence>
<dbReference type="Gene3D" id="3.40.50.2300">
    <property type="match status" value="1"/>
</dbReference>
<dbReference type="SUPFAM" id="SSF55874">
    <property type="entry name" value="ATPase domain of HSP90 chaperone/DNA topoisomerase II/histidine kinase"/>
    <property type="match status" value="1"/>
</dbReference>
<evidence type="ECO:0000256" key="4">
    <source>
        <dbReference type="SAM" id="MobiDB-lite"/>
    </source>
</evidence>
<dbReference type="Pfam" id="PF00072">
    <property type="entry name" value="Response_reg"/>
    <property type="match status" value="1"/>
</dbReference>
<feature type="modified residue" description="4-aspartylphosphate" evidence="3">
    <location>
        <position position="866"/>
    </location>
</feature>
<evidence type="ECO:0000256" key="3">
    <source>
        <dbReference type="PROSITE-ProRule" id="PRU00169"/>
    </source>
</evidence>